<evidence type="ECO:0000256" key="1">
    <source>
        <dbReference type="SAM" id="SignalP"/>
    </source>
</evidence>
<reference evidence="3" key="1">
    <citation type="submission" date="2017-02" db="EMBL/GenBank/DDBJ databases">
        <authorList>
            <person name="Regsiter A."/>
            <person name="William W."/>
        </authorList>
    </citation>
    <scope>NUCLEOTIDE SEQUENCE</scope>
    <source>
        <strain evidence="3">Bib</strain>
    </source>
</reference>
<feature type="chain" id="PRO_5018269888" evidence="1">
    <location>
        <begin position="34"/>
        <end position="323"/>
    </location>
</feature>
<dbReference type="Pfam" id="PF03009">
    <property type="entry name" value="GDPD"/>
    <property type="match status" value="1"/>
</dbReference>
<dbReference type="Gene3D" id="3.20.20.190">
    <property type="entry name" value="Phosphatidylinositol (PI) phosphodiesterase"/>
    <property type="match status" value="1"/>
</dbReference>
<gene>
    <name evidence="3" type="ORF">SPIROBIBN47_380030</name>
</gene>
<dbReference type="AlphaFoldDB" id="A0A3P3XKY1"/>
<dbReference type="InterPro" id="IPR017946">
    <property type="entry name" value="PLC-like_Pdiesterase_TIM-brl"/>
</dbReference>
<evidence type="ECO:0000259" key="2">
    <source>
        <dbReference type="PROSITE" id="PS51704"/>
    </source>
</evidence>
<dbReference type="PANTHER" id="PTHR46211:SF1">
    <property type="entry name" value="GLYCEROPHOSPHODIESTER PHOSPHODIESTERASE, CYTOPLASMIC"/>
    <property type="match status" value="1"/>
</dbReference>
<dbReference type="GO" id="GO:0006629">
    <property type="term" value="P:lipid metabolic process"/>
    <property type="evidence" value="ECO:0007669"/>
    <property type="project" value="InterPro"/>
</dbReference>
<feature type="domain" description="GP-PDE" evidence="2">
    <location>
        <begin position="55"/>
        <end position="319"/>
    </location>
</feature>
<sequence>MPEKARSSTIKLMKHCIACILAFLLSFASVSFAQPDRPMQANLSMEKIIMQTSRPLVIAHRGFRGIAPENTLVSAQKGFDAGADMWELDVAASSEGELVVIHDNTLVRTTNAASIFPKRSPWTVYDFSLAELKSLDAGSWYALTDPFKQIKSGRVAAKELQAFAGLQIPTLREALELTKRLGWRVNIEIKDATGFACDAWIVEKTAALIRELDMVPSVLVSSFNHEYLRRMKKTAPEIAVAALIDKPIEDPVSVLKEIGAVALNPNAKYLDEATVRTVRAAGFGVLPWTVNDPADMKRLIQWGVTGIITDFPDEGLKQVAGHL</sequence>
<accession>A0A3P3XKY1</accession>
<evidence type="ECO:0000313" key="3">
    <source>
        <dbReference type="EMBL" id="SLM15010.1"/>
    </source>
</evidence>
<dbReference type="GO" id="GO:0008081">
    <property type="term" value="F:phosphoric diester hydrolase activity"/>
    <property type="evidence" value="ECO:0007669"/>
    <property type="project" value="InterPro"/>
</dbReference>
<keyword evidence="1" id="KW-0732">Signal</keyword>
<protein>
    <submittedName>
        <fullName evidence="3">Glycerophosphoryl diester phosphodiesterase</fullName>
    </submittedName>
</protein>
<dbReference type="EMBL" id="FWDM01000032">
    <property type="protein sequence ID" value="SLM15010.1"/>
    <property type="molecule type" value="Genomic_DNA"/>
</dbReference>
<name>A0A3P3XKY1_9SPIR</name>
<dbReference type="SUPFAM" id="SSF51695">
    <property type="entry name" value="PLC-like phosphodiesterases"/>
    <property type="match status" value="1"/>
</dbReference>
<dbReference type="InterPro" id="IPR030395">
    <property type="entry name" value="GP_PDE_dom"/>
</dbReference>
<organism evidence="3">
    <name type="scientific">uncultured spirochete</name>
    <dbReference type="NCBI Taxonomy" id="156406"/>
    <lineage>
        <taxon>Bacteria</taxon>
        <taxon>Pseudomonadati</taxon>
        <taxon>Spirochaetota</taxon>
        <taxon>Spirochaetia</taxon>
        <taxon>Spirochaetales</taxon>
        <taxon>environmental samples</taxon>
    </lineage>
</organism>
<dbReference type="PANTHER" id="PTHR46211">
    <property type="entry name" value="GLYCEROPHOSPHORYL DIESTER PHOSPHODIESTERASE"/>
    <property type="match status" value="1"/>
</dbReference>
<feature type="signal peptide" evidence="1">
    <location>
        <begin position="1"/>
        <end position="33"/>
    </location>
</feature>
<proteinExistence type="predicted"/>
<dbReference type="PROSITE" id="PS51704">
    <property type="entry name" value="GP_PDE"/>
    <property type="match status" value="1"/>
</dbReference>